<keyword evidence="8" id="KW-1185">Reference proteome</keyword>
<keyword evidence="3" id="KW-0378">Hydrolase</keyword>
<dbReference type="AlphaFoldDB" id="A0A8J5QFW7"/>
<dbReference type="GO" id="GO:0000298">
    <property type="term" value="F:endopolyphosphatase activity"/>
    <property type="evidence" value="ECO:0007669"/>
    <property type="project" value="TreeGrafter"/>
</dbReference>
<dbReference type="GeneID" id="73469551"/>
<comment type="cofactor">
    <cofactor evidence="1">
        <name>Mg(2+)</name>
        <dbReference type="ChEBI" id="CHEBI:18420"/>
    </cofactor>
</comment>
<reference evidence="7 8" key="1">
    <citation type="journal article" date="2021" name="DNA Res.">
        <title>Genome analysis of Candida subhashii reveals its hybrid nature and dual mitochondrial genome conformations.</title>
        <authorList>
            <person name="Mixao V."/>
            <person name="Hegedusova E."/>
            <person name="Saus E."/>
            <person name="Pryszcz L.P."/>
            <person name="Cillingova A."/>
            <person name="Nosek J."/>
            <person name="Gabaldon T."/>
        </authorList>
    </citation>
    <scope>NUCLEOTIDE SEQUENCE [LARGE SCALE GENOMIC DNA]</scope>
    <source>
        <strain evidence="7 8">CBS 10753</strain>
    </source>
</reference>
<evidence type="ECO:0000256" key="1">
    <source>
        <dbReference type="ARBA" id="ARBA00001946"/>
    </source>
</evidence>
<dbReference type="GO" id="GO:1901907">
    <property type="term" value="P:diadenosine pentaphosphate catabolic process"/>
    <property type="evidence" value="ECO:0007669"/>
    <property type="project" value="TreeGrafter"/>
</dbReference>
<dbReference type="CDD" id="cd04666">
    <property type="entry name" value="NUDIX_DIPP2_like_Nudt4"/>
    <property type="match status" value="1"/>
</dbReference>
<dbReference type="EMBL" id="JAGSYN010000120">
    <property type="protein sequence ID" value="KAG7663741.1"/>
    <property type="molecule type" value="Genomic_DNA"/>
</dbReference>
<dbReference type="GO" id="GO:0034432">
    <property type="term" value="F:bis(5'-adenosyl)-pentaphosphatase activity"/>
    <property type="evidence" value="ECO:0007669"/>
    <property type="project" value="TreeGrafter"/>
</dbReference>
<feature type="domain" description="Nudix hydrolase" evidence="6">
    <location>
        <begin position="28"/>
        <end position="168"/>
    </location>
</feature>
<keyword evidence="4" id="KW-0460">Magnesium</keyword>
<evidence type="ECO:0000256" key="5">
    <source>
        <dbReference type="SAM" id="MobiDB-lite"/>
    </source>
</evidence>
<dbReference type="PROSITE" id="PS51462">
    <property type="entry name" value="NUDIX"/>
    <property type="match status" value="1"/>
</dbReference>
<dbReference type="InterPro" id="IPR000086">
    <property type="entry name" value="NUDIX_hydrolase_dom"/>
</dbReference>
<dbReference type="GO" id="GO:0071543">
    <property type="term" value="P:diphosphoinositol polyphosphate metabolic process"/>
    <property type="evidence" value="ECO:0007669"/>
    <property type="project" value="TreeGrafter"/>
</dbReference>
<dbReference type="InterPro" id="IPR020084">
    <property type="entry name" value="NUDIX_hydrolase_CS"/>
</dbReference>
<dbReference type="OrthoDB" id="2011998at2759"/>
<sequence>METTTAIDNLPTESRTGRENQRYNPETGARIVAGCVCLNPTHDKLVMISSSHRNGKWVLPKGGNELDESEIETAIRETWEEAGVKGIIIDELPVVLDSRGKKAPVIKGEFDPKAMIPKSEFHFFELRVLELAMKWPESGQRERRWCTYAEAKLELLRAKRPELVEVLNSCSIAKDTSEGRAHVVSNEY</sequence>
<accession>A0A8J5QFW7</accession>
<keyword evidence="2" id="KW-0479">Metal-binding</keyword>
<dbReference type="GO" id="GO:0046872">
    <property type="term" value="F:metal ion binding"/>
    <property type="evidence" value="ECO:0007669"/>
    <property type="project" value="UniProtKB-KW"/>
</dbReference>
<protein>
    <recommendedName>
        <fullName evidence="6">Nudix hydrolase domain-containing protein</fullName>
    </recommendedName>
</protein>
<evidence type="ECO:0000259" key="6">
    <source>
        <dbReference type="PROSITE" id="PS51462"/>
    </source>
</evidence>
<evidence type="ECO:0000256" key="3">
    <source>
        <dbReference type="ARBA" id="ARBA00022801"/>
    </source>
</evidence>
<dbReference type="GO" id="GO:0034431">
    <property type="term" value="F:bis(5'-adenosyl)-hexaphosphatase activity"/>
    <property type="evidence" value="ECO:0007669"/>
    <property type="project" value="TreeGrafter"/>
</dbReference>
<evidence type="ECO:0000256" key="4">
    <source>
        <dbReference type="ARBA" id="ARBA00022842"/>
    </source>
</evidence>
<dbReference type="GO" id="GO:0008486">
    <property type="term" value="F:diphosphoinositol-polyphosphate diphosphatase activity"/>
    <property type="evidence" value="ECO:0007669"/>
    <property type="project" value="TreeGrafter"/>
</dbReference>
<dbReference type="GO" id="GO:1901911">
    <property type="term" value="P:adenosine 5'-(hexahydrogen pentaphosphate) catabolic process"/>
    <property type="evidence" value="ECO:0007669"/>
    <property type="project" value="TreeGrafter"/>
</dbReference>
<feature type="compositionally biased region" description="Polar residues" evidence="5">
    <location>
        <begin position="1"/>
        <end position="14"/>
    </location>
</feature>
<dbReference type="GO" id="GO:0005634">
    <property type="term" value="C:nucleus"/>
    <property type="evidence" value="ECO:0007669"/>
    <property type="project" value="TreeGrafter"/>
</dbReference>
<gene>
    <name evidence="7" type="ORF">J8A68_002750</name>
</gene>
<dbReference type="PANTHER" id="PTHR12629">
    <property type="entry name" value="DIPHOSPHOINOSITOL POLYPHOSPHATE PHOSPHOHYDROLASE"/>
    <property type="match status" value="1"/>
</dbReference>
<dbReference type="RefSeq" id="XP_049263973.1">
    <property type="nucleotide sequence ID" value="XM_049406533.1"/>
</dbReference>
<comment type="caution">
    <text evidence="7">The sequence shown here is derived from an EMBL/GenBank/DDBJ whole genome shotgun (WGS) entry which is preliminary data.</text>
</comment>
<name>A0A8J5QFW7_9ASCO</name>
<organism evidence="7 8">
    <name type="scientific">[Candida] subhashii</name>
    <dbReference type="NCBI Taxonomy" id="561895"/>
    <lineage>
        <taxon>Eukaryota</taxon>
        <taxon>Fungi</taxon>
        <taxon>Dikarya</taxon>
        <taxon>Ascomycota</taxon>
        <taxon>Saccharomycotina</taxon>
        <taxon>Pichiomycetes</taxon>
        <taxon>Debaryomycetaceae</taxon>
        <taxon>Spathaspora</taxon>
    </lineage>
</organism>
<proteinExistence type="predicted"/>
<evidence type="ECO:0000313" key="8">
    <source>
        <dbReference type="Proteomes" id="UP000694255"/>
    </source>
</evidence>
<dbReference type="PROSITE" id="PS00893">
    <property type="entry name" value="NUDIX_BOX"/>
    <property type="match status" value="1"/>
</dbReference>
<dbReference type="Proteomes" id="UP000694255">
    <property type="component" value="Unassembled WGS sequence"/>
</dbReference>
<feature type="region of interest" description="Disordered" evidence="5">
    <location>
        <begin position="1"/>
        <end position="23"/>
    </location>
</feature>
<evidence type="ECO:0000313" key="7">
    <source>
        <dbReference type="EMBL" id="KAG7663741.1"/>
    </source>
</evidence>
<dbReference type="GO" id="GO:0005737">
    <property type="term" value="C:cytoplasm"/>
    <property type="evidence" value="ECO:0007669"/>
    <property type="project" value="TreeGrafter"/>
</dbReference>
<dbReference type="PANTHER" id="PTHR12629:SF0">
    <property type="entry name" value="DIPHOSPHOINOSITOL-POLYPHOSPHATE DIPHOSPHATASE"/>
    <property type="match status" value="1"/>
</dbReference>
<dbReference type="GO" id="GO:1901909">
    <property type="term" value="P:diadenosine hexaphosphate catabolic process"/>
    <property type="evidence" value="ECO:0007669"/>
    <property type="project" value="TreeGrafter"/>
</dbReference>
<dbReference type="Pfam" id="PF00293">
    <property type="entry name" value="NUDIX"/>
    <property type="match status" value="1"/>
</dbReference>
<dbReference type="InterPro" id="IPR047198">
    <property type="entry name" value="DDP-like_NUDIX"/>
</dbReference>
<evidence type="ECO:0000256" key="2">
    <source>
        <dbReference type="ARBA" id="ARBA00022723"/>
    </source>
</evidence>